<organism evidence="1 2">
    <name type="scientific">Sungkyunkwania multivorans</name>
    <dbReference type="NCBI Taxonomy" id="1173618"/>
    <lineage>
        <taxon>Bacteria</taxon>
        <taxon>Pseudomonadati</taxon>
        <taxon>Bacteroidota</taxon>
        <taxon>Flavobacteriia</taxon>
        <taxon>Flavobacteriales</taxon>
        <taxon>Flavobacteriaceae</taxon>
        <taxon>Sungkyunkwania</taxon>
    </lineage>
</organism>
<evidence type="ECO:0008006" key="3">
    <source>
        <dbReference type="Google" id="ProtNLM"/>
    </source>
</evidence>
<dbReference type="Proteomes" id="UP001596978">
    <property type="component" value="Unassembled WGS sequence"/>
</dbReference>
<sequence>MKTILTIITLTILGAINAQEKLDINDFKDVLGVEWKGKLTYKNYSDGRMVNIDCTLRLEKDTDASVKYIQKYPYEPKANSSGKWKLQKDGTFFNKGVVISKKYAEDGSLEFTTRSTGKDNGKPSTFYMTYRIGKDSLSYKKEVKYDGTEDRFVRNKYEYARN</sequence>
<keyword evidence="2" id="KW-1185">Reference proteome</keyword>
<comment type="caution">
    <text evidence="1">The sequence shown here is derived from an EMBL/GenBank/DDBJ whole genome shotgun (WGS) entry which is preliminary data.</text>
</comment>
<dbReference type="EMBL" id="JBHTJH010000004">
    <property type="protein sequence ID" value="MFD0861769.1"/>
    <property type="molecule type" value="Genomic_DNA"/>
</dbReference>
<reference evidence="2" key="1">
    <citation type="journal article" date="2019" name="Int. J. Syst. Evol. Microbiol.">
        <title>The Global Catalogue of Microorganisms (GCM) 10K type strain sequencing project: providing services to taxonomists for standard genome sequencing and annotation.</title>
        <authorList>
            <consortium name="The Broad Institute Genomics Platform"/>
            <consortium name="The Broad Institute Genome Sequencing Center for Infectious Disease"/>
            <person name="Wu L."/>
            <person name="Ma J."/>
        </authorList>
    </citation>
    <scope>NUCLEOTIDE SEQUENCE [LARGE SCALE GENOMIC DNA]</scope>
    <source>
        <strain evidence="2">CCUG 62952</strain>
    </source>
</reference>
<gene>
    <name evidence="1" type="ORF">ACFQ1M_06090</name>
</gene>
<protein>
    <recommendedName>
        <fullName evidence="3">Lipocalin-like domain-containing protein</fullName>
    </recommendedName>
</protein>
<evidence type="ECO:0000313" key="1">
    <source>
        <dbReference type="EMBL" id="MFD0861769.1"/>
    </source>
</evidence>
<dbReference type="RefSeq" id="WP_386405408.1">
    <property type="nucleotide sequence ID" value="NZ_JBHTJH010000004.1"/>
</dbReference>
<name>A0ABW3CY19_9FLAO</name>
<evidence type="ECO:0000313" key="2">
    <source>
        <dbReference type="Proteomes" id="UP001596978"/>
    </source>
</evidence>
<accession>A0ABW3CY19</accession>
<proteinExistence type="predicted"/>